<dbReference type="InterPro" id="IPR028364">
    <property type="entry name" value="Ribosomal_uL1/biogenesis"/>
</dbReference>
<dbReference type="OrthoDB" id="10251727at2759"/>
<dbReference type="STRING" id="98403.A0A151GW29"/>
<feature type="compositionally biased region" description="Basic residues" evidence="1">
    <location>
        <begin position="363"/>
        <end position="381"/>
    </location>
</feature>
<dbReference type="AlphaFoldDB" id="A0A151GW29"/>
<dbReference type="RefSeq" id="XP_040660661.1">
    <property type="nucleotide sequence ID" value="XM_040799778.1"/>
</dbReference>
<feature type="region of interest" description="Disordered" evidence="1">
    <location>
        <begin position="318"/>
        <end position="381"/>
    </location>
</feature>
<dbReference type="InterPro" id="IPR016095">
    <property type="entry name" value="Ribosomal_uL1_3-a/b-sand"/>
</dbReference>
<dbReference type="InterPro" id="IPR023674">
    <property type="entry name" value="Ribosomal_uL1-like"/>
</dbReference>
<feature type="compositionally biased region" description="Basic and acidic residues" evidence="1">
    <location>
        <begin position="39"/>
        <end position="53"/>
    </location>
</feature>
<dbReference type="GeneID" id="63715094"/>
<proteinExistence type="predicted"/>
<comment type="caution">
    <text evidence="2">The sequence shown here is derived from an EMBL/GenBank/DDBJ whole genome shotgun (WGS) entry which is preliminary data.</text>
</comment>
<dbReference type="CDD" id="cd00403">
    <property type="entry name" value="Ribosomal_L1"/>
    <property type="match status" value="1"/>
</dbReference>
<dbReference type="FunCoup" id="A0A151GW29">
    <property type="interactions" value="485"/>
</dbReference>
<protein>
    <submittedName>
        <fullName evidence="2">Electron transfer flavoprotein alpha-subunit</fullName>
    </submittedName>
</protein>
<reference evidence="2 3" key="1">
    <citation type="journal article" date="2016" name="Sci. Rep.">
        <title>Insights into Adaptations to a Near-Obligate Nematode Endoparasitic Lifestyle from the Finished Genome of Drechmeria coniospora.</title>
        <authorList>
            <person name="Zhang L."/>
            <person name="Zhou Z."/>
            <person name="Guo Q."/>
            <person name="Fokkens L."/>
            <person name="Miskei M."/>
            <person name="Pocsi I."/>
            <person name="Zhang W."/>
            <person name="Chen M."/>
            <person name="Wang L."/>
            <person name="Sun Y."/>
            <person name="Donzelli B.G."/>
            <person name="Gibson D.M."/>
            <person name="Nelson D.R."/>
            <person name="Luo J.G."/>
            <person name="Rep M."/>
            <person name="Liu H."/>
            <person name="Yang S."/>
            <person name="Wang J."/>
            <person name="Krasnoff S.B."/>
            <person name="Xu Y."/>
            <person name="Molnar I."/>
            <person name="Lin M."/>
        </authorList>
    </citation>
    <scope>NUCLEOTIDE SEQUENCE [LARGE SCALE GENOMIC DNA]</scope>
    <source>
        <strain evidence="2 3">ARSEF 6962</strain>
    </source>
</reference>
<accession>A0A151GW29</accession>
<dbReference type="Proteomes" id="UP000076580">
    <property type="component" value="Chromosome 01"/>
</dbReference>
<keyword evidence="3" id="KW-1185">Reference proteome</keyword>
<dbReference type="Gene3D" id="3.40.50.790">
    <property type="match status" value="1"/>
</dbReference>
<dbReference type="Pfam" id="PF00687">
    <property type="entry name" value="Ribosomal_L1"/>
    <property type="match status" value="1"/>
</dbReference>
<feature type="region of interest" description="Disordered" evidence="1">
    <location>
        <begin position="37"/>
        <end position="57"/>
    </location>
</feature>
<evidence type="ECO:0000313" key="3">
    <source>
        <dbReference type="Proteomes" id="UP000076580"/>
    </source>
</evidence>
<dbReference type="EMBL" id="LAYC01000001">
    <property type="protein sequence ID" value="KYK61309.1"/>
    <property type="molecule type" value="Genomic_DNA"/>
</dbReference>
<gene>
    <name evidence="2" type="ORF">DCS_02451</name>
</gene>
<evidence type="ECO:0000256" key="1">
    <source>
        <dbReference type="SAM" id="MobiDB-lite"/>
    </source>
</evidence>
<feature type="region of interest" description="Disordered" evidence="1">
    <location>
        <begin position="1"/>
        <end position="22"/>
    </location>
</feature>
<sequence>MVMAPSKEVAVAGSNAMDSVDPDQTLKASKALLAHIKKAAKESSGESSKKNLLDDEDDEDLSDMPIWLTLTTKRHITDKARLQPGKIPLPHSLNGDGQPTTICAIVADPQRAYKNVIGSEEFPAALAKRITRVIDFSKLKAKYGQYEAQRKLFSEHDIFLADERIINRLPKVLGKTFYKTSLKRPIPVALEAKRRKVDGKRPKRDKTNEDDLNVGTAADIAKEVEKALSSALVSLSPSTNTAVRVGYAAWTAQQIAENVEVVTKALVEKWVPQKWRNVKSVHIKGPTTAALPIWLTDELWLDDMDVIADEAGSAQALEKANVGKKRKSLEGARPETDSPAAKKAKKAAPKTEGDDEVLDQQIAKRKASLRKQKAAAKKAIE</sequence>
<dbReference type="InParanoid" id="A0A151GW29"/>
<organism evidence="2 3">
    <name type="scientific">Drechmeria coniospora</name>
    <name type="common">Nematophagous fungus</name>
    <name type="synonym">Meria coniospora</name>
    <dbReference type="NCBI Taxonomy" id="98403"/>
    <lineage>
        <taxon>Eukaryota</taxon>
        <taxon>Fungi</taxon>
        <taxon>Dikarya</taxon>
        <taxon>Ascomycota</taxon>
        <taxon>Pezizomycotina</taxon>
        <taxon>Sordariomycetes</taxon>
        <taxon>Hypocreomycetidae</taxon>
        <taxon>Hypocreales</taxon>
        <taxon>Ophiocordycipitaceae</taxon>
        <taxon>Drechmeria</taxon>
    </lineage>
</organism>
<name>A0A151GW29_DRECN</name>
<evidence type="ECO:0000313" key="2">
    <source>
        <dbReference type="EMBL" id="KYK61309.1"/>
    </source>
</evidence>
<dbReference type="SUPFAM" id="SSF56808">
    <property type="entry name" value="Ribosomal protein L1"/>
    <property type="match status" value="1"/>
</dbReference>